<dbReference type="InterPro" id="IPR000089">
    <property type="entry name" value="Biotin_lipoyl"/>
</dbReference>
<dbReference type="PROSITE" id="PS00189">
    <property type="entry name" value="LIPOYL"/>
    <property type="match status" value="1"/>
</dbReference>
<dbReference type="EMBL" id="JAHRVA010000001">
    <property type="protein sequence ID" value="MBV2142132.1"/>
    <property type="molecule type" value="Genomic_DNA"/>
</dbReference>
<dbReference type="PANTHER" id="PTHR43798">
    <property type="entry name" value="MONOACYLGLYCEROL LIPASE"/>
    <property type="match status" value="1"/>
</dbReference>
<protein>
    <submittedName>
        <fullName evidence="5">Acetoin dehydrogenase dihydrolipoyllysine-residue acetyltransferase subunit</fullName>
        <ecNumber evidence="5">2.3.1.12</ecNumber>
    </submittedName>
</protein>
<dbReference type="Pfam" id="PF00364">
    <property type="entry name" value="Biotin_lipoyl"/>
    <property type="match status" value="1"/>
</dbReference>
<evidence type="ECO:0000313" key="6">
    <source>
        <dbReference type="Proteomes" id="UP000752297"/>
    </source>
</evidence>
<dbReference type="PROSITE" id="PS50968">
    <property type="entry name" value="BIOTINYL_LIPOYL"/>
    <property type="match status" value="1"/>
</dbReference>
<dbReference type="Proteomes" id="UP000752297">
    <property type="component" value="Unassembled WGS sequence"/>
</dbReference>
<gene>
    <name evidence="5" type="ORF">KUG47_01305</name>
</gene>
<comment type="caution">
    <text evidence="5">The sequence shown here is derived from an EMBL/GenBank/DDBJ whole genome shotgun (WGS) entry which is preliminary data.</text>
</comment>
<organism evidence="5 6">
    <name type="scientific">Falsochrobactrum tianjinense</name>
    <dbReference type="NCBI Taxonomy" id="2706015"/>
    <lineage>
        <taxon>Bacteria</taxon>
        <taxon>Pseudomonadati</taxon>
        <taxon>Pseudomonadota</taxon>
        <taxon>Alphaproteobacteria</taxon>
        <taxon>Hyphomicrobiales</taxon>
        <taxon>Brucellaceae</taxon>
        <taxon>Falsochrobactrum</taxon>
    </lineage>
</organism>
<feature type="domain" description="Lipoyl-binding" evidence="3">
    <location>
        <begin position="3"/>
        <end position="79"/>
    </location>
</feature>
<keyword evidence="6" id="KW-1185">Reference proteome</keyword>
<evidence type="ECO:0000256" key="1">
    <source>
        <dbReference type="ARBA" id="ARBA00001938"/>
    </source>
</evidence>
<comment type="cofactor">
    <cofactor evidence="1">
        <name>(R)-lipoate</name>
        <dbReference type="ChEBI" id="CHEBI:83088"/>
    </cofactor>
</comment>
<accession>A0A949PJR4</accession>
<keyword evidence="5" id="KW-0012">Acyltransferase</keyword>
<sequence>MANHPISIESAGGEYMESVVVLGWSVQPGAAVKAGQLIVTVETAKAATEIEADRDGWLAEIFFDEGQEAPLGAVLGTISDTEPSQVEEPEKSASLAEGRAQPVKIPDQPVPVKSQQKGGRVIASPLARRVARDAGLDLTGIAGTGPKGRIKQRDVVAVLNASPKAVAPPQPVHSISSAGTQQRPVDPVVLLHGFGADRSSWRQVTSLLPSEYDIVALDLPGHGLEAERSVTSFEDIVFDVSDRLEAMGIDRAHIVGHSLGGAVALGLTSFGKVSVRSATLLAPGGLGPEINIDFINGLARSTTEQALERWLTVMVSDPASLPQGYARAALRQMQNAGVQEGLSSLALRLFPDGTQGFDILKALQNLQVPARTIWGRADHVIPVSHSNRVPGHVATHLLDGIGHVPQLEASELTARLITQTIKSAN</sequence>
<evidence type="ECO:0000256" key="2">
    <source>
        <dbReference type="SAM" id="MobiDB-lite"/>
    </source>
</evidence>
<feature type="region of interest" description="Disordered" evidence="2">
    <location>
        <begin position="80"/>
        <end position="118"/>
    </location>
</feature>
<dbReference type="GO" id="GO:0016020">
    <property type="term" value="C:membrane"/>
    <property type="evidence" value="ECO:0007669"/>
    <property type="project" value="TreeGrafter"/>
</dbReference>
<dbReference type="Pfam" id="PF02817">
    <property type="entry name" value="E3_binding"/>
    <property type="match status" value="1"/>
</dbReference>
<dbReference type="PANTHER" id="PTHR43798:SF33">
    <property type="entry name" value="HYDROLASE, PUTATIVE (AFU_ORTHOLOGUE AFUA_2G14860)-RELATED"/>
    <property type="match status" value="1"/>
</dbReference>
<evidence type="ECO:0000259" key="3">
    <source>
        <dbReference type="PROSITE" id="PS50968"/>
    </source>
</evidence>
<feature type="domain" description="Peripheral subunit-binding (PSBD)" evidence="4">
    <location>
        <begin position="122"/>
        <end position="159"/>
    </location>
</feature>
<dbReference type="NCBIfam" id="NF011457">
    <property type="entry name" value="PRK14875.1"/>
    <property type="match status" value="1"/>
</dbReference>
<dbReference type="EC" id="2.3.1.12" evidence="5"/>
<dbReference type="InterPro" id="IPR003016">
    <property type="entry name" value="2-oxoA_DH_lipoyl-BS"/>
</dbReference>
<reference evidence="5 6" key="1">
    <citation type="submission" date="2021-06" db="EMBL/GenBank/DDBJ databases">
        <title>Falsochrobactrum tianjin sp.nov., a new petroleum-degrading bacteria isolated from oily soils.</title>
        <authorList>
            <person name="Chen G."/>
            <person name="Chen H."/>
            <person name="Tian J."/>
            <person name="Qing J."/>
            <person name="Zhong L."/>
            <person name="Ma W."/>
            <person name="Song Y."/>
            <person name="Cui X."/>
            <person name="Yan B."/>
        </authorList>
    </citation>
    <scope>NUCLEOTIDE SEQUENCE [LARGE SCALE GENOMIC DNA]</scope>
    <source>
        <strain evidence="5 6">TDYN1</strain>
    </source>
</reference>
<keyword evidence="5" id="KW-0808">Transferase</keyword>
<evidence type="ECO:0000259" key="4">
    <source>
        <dbReference type="PROSITE" id="PS51826"/>
    </source>
</evidence>
<proteinExistence type="predicted"/>
<evidence type="ECO:0000313" key="5">
    <source>
        <dbReference type="EMBL" id="MBV2142132.1"/>
    </source>
</evidence>
<dbReference type="AlphaFoldDB" id="A0A949PJR4"/>
<dbReference type="InterPro" id="IPR050266">
    <property type="entry name" value="AB_hydrolase_sf"/>
</dbReference>
<dbReference type="RefSeq" id="WP_217676159.1">
    <property type="nucleotide sequence ID" value="NZ_JAHRVA010000001.1"/>
</dbReference>
<dbReference type="PROSITE" id="PS51826">
    <property type="entry name" value="PSBD"/>
    <property type="match status" value="1"/>
</dbReference>
<name>A0A949PJR4_9HYPH</name>
<dbReference type="InterPro" id="IPR004167">
    <property type="entry name" value="PSBD"/>
</dbReference>
<dbReference type="GO" id="GO:0004742">
    <property type="term" value="F:dihydrolipoyllysine-residue acetyltransferase activity"/>
    <property type="evidence" value="ECO:0007669"/>
    <property type="project" value="UniProtKB-EC"/>
</dbReference>
<dbReference type="InterPro" id="IPR000073">
    <property type="entry name" value="AB_hydrolase_1"/>
</dbReference>
<dbReference type="Pfam" id="PF12697">
    <property type="entry name" value="Abhydrolase_6"/>
    <property type="match status" value="1"/>
</dbReference>
<dbReference type="CDD" id="cd06849">
    <property type="entry name" value="lipoyl_domain"/>
    <property type="match status" value="1"/>
</dbReference>